<dbReference type="InterPro" id="IPR037018">
    <property type="entry name" value="GH65_N"/>
</dbReference>
<gene>
    <name evidence="7" type="ORF">BS639_20825</name>
</gene>
<evidence type="ECO:0000259" key="4">
    <source>
        <dbReference type="Pfam" id="PF06165"/>
    </source>
</evidence>
<dbReference type="Proteomes" id="UP000192722">
    <property type="component" value="Unassembled WGS sequence"/>
</dbReference>
<dbReference type="SUPFAM" id="SSF74650">
    <property type="entry name" value="Galactose mutarotase-like"/>
    <property type="match status" value="2"/>
</dbReference>
<comment type="caution">
    <text evidence="7">The sequence shown here is derived from an EMBL/GenBank/DDBJ whole genome shotgun (WGS) entry which is preliminary data.</text>
</comment>
<evidence type="ECO:0000313" key="7">
    <source>
        <dbReference type="EMBL" id="ORJ19291.1"/>
    </source>
</evidence>
<dbReference type="InterPro" id="IPR037824">
    <property type="entry name" value="GH94N_2_NdvB"/>
</dbReference>
<dbReference type="InterPro" id="IPR037820">
    <property type="entry name" value="GH94N_NdvB"/>
</dbReference>
<dbReference type="SUPFAM" id="SSF53448">
    <property type="entry name" value="Nucleotide-diphospho-sugar transferases"/>
    <property type="match status" value="1"/>
</dbReference>
<dbReference type="SMART" id="SM01068">
    <property type="entry name" value="CBM_X"/>
    <property type="match status" value="2"/>
</dbReference>
<feature type="transmembrane region" description="Helical" evidence="3">
    <location>
        <begin position="448"/>
        <end position="467"/>
    </location>
</feature>
<dbReference type="CDD" id="cd11756">
    <property type="entry name" value="GH94N_ChvB_NdvB_1_like"/>
    <property type="match status" value="1"/>
</dbReference>
<dbReference type="Gene3D" id="1.50.10.140">
    <property type="match status" value="2"/>
</dbReference>
<evidence type="ECO:0000259" key="5">
    <source>
        <dbReference type="Pfam" id="PF10091"/>
    </source>
</evidence>
<dbReference type="CDD" id="cd11753">
    <property type="entry name" value="GH94N_ChvB_NdvB_2_like"/>
    <property type="match status" value="1"/>
</dbReference>
<evidence type="ECO:0000259" key="6">
    <source>
        <dbReference type="Pfam" id="PF17167"/>
    </source>
</evidence>
<feature type="transmembrane region" description="Helical" evidence="3">
    <location>
        <begin position="973"/>
        <end position="993"/>
    </location>
</feature>
<dbReference type="Gene3D" id="2.70.98.40">
    <property type="entry name" value="Glycoside hydrolase, family 65, N-terminal domain"/>
    <property type="match status" value="2"/>
</dbReference>
<evidence type="ECO:0000256" key="2">
    <source>
        <dbReference type="ARBA" id="ARBA00022679"/>
    </source>
</evidence>
<proteinExistence type="predicted"/>
<dbReference type="InterPro" id="IPR052047">
    <property type="entry name" value="GH94_Enzymes"/>
</dbReference>
<accession>A0ABX3TVN3</accession>
<dbReference type="InterPro" id="IPR033432">
    <property type="entry name" value="GH94_catalytic"/>
</dbReference>
<feature type="transmembrane region" description="Helical" evidence="3">
    <location>
        <begin position="824"/>
        <end position="841"/>
    </location>
</feature>
<sequence>MKMAFVQWIKNQRVPQASQGITLSDNKDDREIAPIAAEIFSIDQMERYGEKLAQSHKLSTKKAPYYLLNRLTDSEALLSHNCNILSAGGDKSIAPAAEWLLDNFYLIEEHIRLVRQLLPKNFGMGLPTLVSPHNCPRIYDIATEAIAHSDGHWDASTLTRFIAAYQKVTPLKLGELWAFPGMLRLALIENLRRISIEVTQAQQDRNLAELWATKIQDSAENDPTGLIIVIADMARTNPPRTSAFVAELVRRLQGHGTLLALPLTWIEQRLAEVGLNSAELIVRYNQQLALSQLSVSNSIAGLRKLNEMNWADFAESVSEVEKILQQDPAEVYPDMSFATRDNYRHVIEKLARHCRYSETEIASKVLTLCSQAQEESQLRHVGYYLVDTGRVELEKLLDIRYSLINYFRHQMNKTPLLSWLGSLSLLITALTANLLYETHSRGMGWTLWLLLIPIIIMCSQFVMELLNETASRTRTPRALPRMDFSLSIPVEHSTLVAIPCLLGNRSGIDKLINSLEVCYLGNSHQHLYFALIADFFDSKTATLHTDDSLLEYASDKINQLNRRYSPDDASRFTLLHRESLLNLAQGVWMGYERKRGKLSALNRWLRGAENMFTTSVGATQQQLAGIKYVITLDSDTILPRDHAHQLVATLAHPLNRPVYSPELMRVVKGYGILQPRLAEEIPRYGQSRYAAISSSLPGTDPYTSMSSDIYQDIFGEGSFVGKGIYDVDIFTRANENTCPENLVLSHDLLEGCYARSGVVSDVVLYEQYPANYLVDVARRTRWIRGDWQLLNWLRLRVKQADGNYCANPLSMLSRWKLLDNLRRSLAAPSLLIMLMSALVWVPNGEYWLTFIITLLLLPSAAALLLNLLNKGAQARLAPHVKSVTLGIISRLLRIGLYIATLPHESYYTLKAIIVTLWRLNISHKHLHEWASSCDVNRPRYAISSENLYRVMWVNPLAGILLSLLVMHYNPMMMWLAGPLSLVWLVAPLLLGWLSKAPRKPAAKIYTTQRTFLRRTSRETWSYFSTFVNQQENWLPPDNFQEVPQPKIAHRTSPTNVGLSLLANMTAMDFGYITQGTMLQRTGLTLDTLDKLEHYRGHLYNWYDTRTLAPLNPRYVSSVDSGNLAGHLLVLATGVAGLRDAPVLDAVQMLAGLEDTLLLIEMEANPQLRDGLCTLRKHWIRATQLPVHKMFSELNTMLDVSSALLPDTNSQWLVELNQQLAGFCQEWELLFTWMQHEPVGKKLPSLRALSQLEFKVPGLDQNKIALAVNLARKRLVLINELEQRLQENALMDFKFLYKKTTELLSVGYNCETNKLDGGNYDLLPSEIRLTSFFTIATNQLPLKSWFALGRLFTVLDKQPSLMSWSGSMFEYLMPQLVMPAYPNTLLVQMCRAAVNRQIAWGDEHDVPWGVSESAYAAFDPGQNYQYRAFGVPGLGLKRGLGEDMVVAPYATIMALIVEPQAAISNLLRLESLGARGKYGFYEALDYSPSRLNHGETFSTVRTYMAHHQGMSFLALSHTLLNAPMIERFADNPLFQSALPLLQERVPDALTLYSPRRQFDTLDALQKVSFDLRQFSRVDSPVPEVQLLSNTQYHLMVTQTGGSYSTWRNLALTRWRSDATRDNYGAFCYISDPKSGEVLSNTWQPLGTTTGDYQAVFTDAGVEFMRIEGTLSINTKIVVSPEDDVEIRRMTLTHRGRQPRTLEVTTYAEVVLAPLANDMAHRAFSNLFVQTELVPDREGILCHRRPREEDEACPWLFHMNAIHGETERETSFATDRAAFIGRGQTCASPQAMRSAGPLDNSAGPVLDPILSIRQRVVLKPGVPLVIDMVYGISETRNQSLSMMEKYRDNNIADRVFNIARSHSQVALRQINANEEQANLFNRLAGSIIFPSAEMRADAQTLMRNRRGQSSLWSHSLSGDFPIVLLMITRVENIPLVATLIQAHSYWRLKGLAVDLVILNNSHEGYQQELHNEILNRVAAGAESSLIDKNGGIFVRISEHIPPEDLTLLMSVAVINLDDNSGELVDQLNQIMQPSQNIQSKLVPMQNLLPLNLTPRNFETKQLSCFNGLGGFSPDGREYQILLNDGINTPAPWANVIANDNFGCVISESGQAYTWFENAHEYRLTPWENDPVSDGCGEAFYLRDEESAEVWSPMPLPVRSGEAYLSRHGFGYSVFEHRHLGIDSELTVLVDESSPVKLFILTLSNVSGRTRKVSATGYVEWVLGDLRSKSVMHIATTSANVSGGCGVLATNHYGSSDSERTAFLAVTGVHCSVTGDRREFIGRNGSLALPAAMQQQRLSDKTGAGFDPCAAVQSATTLIDGDQRTLVFALGVGKDAHDAEQLIQQFLNENAARSALCRIHHYWHQRLDKIQIITPEPAVNLLVNGWLIYQTLASRIMARSGYYQSGGAFGFRDQLQDSLALAHAAPERMREQILLCASRQFVEGDVQHWWHPPTGRGVRTRCSDDYLWLPLALCHYVDISGDLDIASQSVTYLETRLLAAGEESFYGQPLPSALSEPLFQHCVRAIRHGLQFGQHGLPLMGSGDWNDGMNNVGIKGVGESVWLGFFLLNVLQRFAVLAEQLGEIEVAKLCQQQSKQLKQNLYDHAWDGEWYLRGYFDSGETLGSHVNQECQIDAIAQSWAVLAGAEDPQRTKQAMTSLDKHLVDESAGLIKLLTPPFNDEGPNPGYIRGYLPGVRENGGQYTHGAIWAVMAFAEMGETERAWQLWAAINPVNHSLTPDAAERYKVEPYVMTADIYSVAPHVGRGGWSWYTGSAGWAYRLIVESLLGIKRHGQFISITTQLPADWPQVSVTYQQGSSQYQITVKRAEGIARVMLDGQPLADAMIPINDDGVQHVVEVWI</sequence>
<dbReference type="Gene3D" id="1.50.10.10">
    <property type="match status" value="1"/>
</dbReference>
<organism evidence="7 8">
    <name type="scientific">Rouxiella silvae</name>
    <dbReference type="NCBI Taxonomy" id="1646373"/>
    <lineage>
        <taxon>Bacteria</taxon>
        <taxon>Pseudomonadati</taxon>
        <taxon>Pseudomonadota</taxon>
        <taxon>Gammaproteobacteria</taxon>
        <taxon>Enterobacterales</taxon>
        <taxon>Yersiniaceae</taxon>
        <taxon>Rouxiella</taxon>
    </lineage>
</organism>
<dbReference type="Pfam" id="PF10091">
    <property type="entry name" value="Glycoamylase"/>
    <property type="match status" value="1"/>
</dbReference>
<keyword evidence="3" id="KW-0812">Transmembrane</keyword>
<dbReference type="EMBL" id="MRWD01000064">
    <property type="protein sequence ID" value="ORJ19291.1"/>
    <property type="molecule type" value="Genomic_DNA"/>
</dbReference>
<dbReference type="InterPro" id="IPR008928">
    <property type="entry name" value="6-hairpin_glycosidase_sf"/>
</dbReference>
<keyword evidence="3" id="KW-1133">Transmembrane helix</keyword>
<feature type="transmembrane region" description="Helical" evidence="3">
    <location>
        <begin position="847"/>
        <end position="868"/>
    </location>
</feature>
<dbReference type="InterPro" id="IPR029044">
    <property type="entry name" value="Nucleotide-diphossugar_trans"/>
</dbReference>
<feature type="transmembrane region" description="Helical" evidence="3">
    <location>
        <begin position="416"/>
        <end position="436"/>
    </location>
</feature>
<evidence type="ECO:0000256" key="3">
    <source>
        <dbReference type="SAM" id="Phobius"/>
    </source>
</evidence>
<feature type="domain" description="Glycosyl hydrolase 94 supersandwich" evidence="4">
    <location>
        <begin position="1571"/>
        <end position="1846"/>
    </location>
</feature>
<dbReference type="SUPFAM" id="SSF48208">
    <property type="entry name" value="Six-hairpin glycosidases"/>
    <property type="match status" value="1"/>
</dbReference>
<dbReference type="InterPro" id="IPR012341">
    <property type="entry name" value="6hp_glycosidase-like_sf"/>
</dbReference>
<feature type="domain" description="Glycosyl hydrolase 94 supersandwich" evidence="4">
    <location>
        <begin position="2074"/>
        <end position="2345"/>
    </location>
</feature>
<dbReference type="Pfam" id="PF17167">
    <property type="entry name" value="Glyco_hydro_94"/>
    <property type="match status" value="1"/>
</dbReference>
<dbReference type="InterPro" id="IPR010383">
    <property type="entry name" value="Glyco_hydrolase_94_b-supersand"/>
</dbReference>
<reference evidence="7 8" key="1">
    <citation type="journal article" date="2017" name="Int. J. Syst. Evol. Microbiol.">
        <title>Rouxiella badensis sp. nov. and Rouxiella silvae sp. nov. isolated from peat bog soil in Germany and emendation of the genus description.</title>
        <authorList>
            <person name="Le Fleche-Mateos A."/>
            <person name="Kugler J.H."/>
            <person name="Hansen S.H."/>
            <person name="Syldatk C."/>
            <person name="Hausmann R."/>
            <person name="Lomprez F."/>
            <person name="Vandenbogaert M."/>
            <person name="Manuguerra J.C."/>
            <person name="Grimont P.A."/>
        </authorList>
    </citation>
    <scope>NUCLEOTIDE SEQUENCE [LARGE SCALE GENOMIC DNA]</scope>
    <source>
        <strain evidence="7 8">213</strain>
    </source>
</reference>
<evidence type="ECO:0000313" key="8">
    <source>
        <dbReference type="Proteomes" id="UP000192722"/>
    </source>
</evidence>
<dbReference type="Pfam" id="PF06165">
    <property type="entry name" value="GH94_b-supersand"/>
    <property type="match status" value="2"/>
</dbReference>
<dbReference type="RefSeq" id="WP_407690325.1">
    <property type="nucleotide sequence ID" value="NZ_CBCSCF010000001.1"/>
</dbReference>
<keyword evidence="1" id="KW-0328">Glycosyltransferase</keyword>
<name>A0ABX3TVN3_9GAMM</name>
<dbReference type="InterPro" id="IPR019282">
    <property type="entry name" value="Glycoamylase-like_cons_dom"/>
</dbReference>
<dbReference type="PANTHER" id="PTHR37469">
    <property type="entry name" value="CELLOBIONIC ACID PHOSPHORYLASE-RELATED"/>
    <property type="match status" value="1"/>
</dbReference>
<protein>
    <submittedName>
        <fullName evidence="7">Cyclic beta 1-2 glucan synthetase</fullName>
    </submittedName>
</protein>
<dbReference type="PANTHER" id="PTHR37469:SF2">
    <property type="entry name" value="CELLOBIONIC ACID PHOSPHORYLASE"/>
    <property type="match status" value="1"/>
</dbReference>
<feature type="domain" description="Glycoamylase-like" evidence="5">
    <location>
        <begin position="1342"/>
        <end position="1514"/>
    </location>
</feature>
<feature type="domain" description="Glycosyl hydrolase 94 catalytic" evidence="6">
    <location>
        <begin position="2359"/>
        <end position="2783"/>
    </location>
</feature>
<dbReference type="Gene3D" id="2.60.420.10">
    <property type="entry name" value="Maltose phosphorylase, domain 3"/>
    <property type="match status" value="1"/>
</dbReference>
<keyword evidence="3" id="KW-0472">Membrane</keyword>
<keyword evidence="8" id="KW-1185">Reference proteome</keyword>
<evidence type="ECO:0000256" key="1">
    <source>
        <dbReference type="ARBA" id="ARBA00022676"/>
    </source>
</evidence>
<feature type="transmembrane region" description="Helical" evidence="3">
    <location>
        <begin position="947"/>
        <end position="966"/>
    </location>
</feature>
<dbReference type="InterPro" id="IPR011013">
    <property type="entry name" value="Gal_mutarotase_sf_dom"/>
</dbReference>
<keyword evidence="2" id="KW-0808">Transferase</keyword>